<dbReference type="SMART" id="SM00369">
    <property type="entry name" value="LRR_TYP"/>
    <property type="match status" value="3"/>
</dbReference>
<evidence type="ECO:0000256" key="9">
    <source>
        <dbReference type="ARBA" id="ARBA00023065"/>
    </source>
</evidence>
<gene>
    <name evidence="13" type="ORF">CLODIP_2_CD12305</name>
</gene>
<evidence type="ECO:0000256" key="4">
    <source>
        <dbReference type="ARBA" id="ARBA00022614"/>
    </source>
</evidence>
<dbReference type="Pfam" id="PF13855">
    <property type="entry name" value="LRR_8"/>
    <property type="match status" value="2"/>
</dbReference>
<evidence type="ECO:0000256" key="11">
    <source>
        <dbReference type="ARBA" id="ARBA00023157"/>
    </source>
</evidence>
<keyword evidence="6" id="KW-0732">Signal</keyword>
<evidence type="ECO:0000313" key="13">
    <source>
        <dbReference type="EMBL" id="CAB3369394.1"/>
    </source>
</evidence>
<dbReference type="PRINTS" id="PR00019">
    <property type="entry name" value="LEURICHRPT"/>
</dbReference>
<evidence type="ECO:0000256" key="10">
    <source>
        <dbReference type="ARBA" id="ARBA00023136"/>
    </source>
</evidence>
<proteinExistence type="predicted"/>
<dbReference type="AlphaFoldDB" id="A0A8S1CCH0"/>
<keyword evidence="3" id="KW-1003">Cell membrane</keyword>
<dbReference type="PANTHER" id="PTHR46473">
    <property type="entry name" value="GH08155P"/>
    <property type="match status" value="1"/>
</dbReference>
<comment type="caution">
    <text evidence="13">The sequence shown here is derived from an EMBL/GenBank/DDBJ whole genome shotgun (WGS) entry which is preliminary data.</text>
</comment>
<keyword evidence="7" id="KW-0677">Repeat</keyword>
<keyword evidence="12" id="KW-0407">Ion channel</keyword>
<accession>A0A8S1CCH0</accession>
<dbReference type="OrthoDB" id="1060944at2759"/>
<evidence type="ECO:0000256" key="3">
    <source>
        <dbReference type="ARBA" id="ARBA00022475"/>
    </source>
</evidence>
<keyword evidence="11" id="KW-1015">Disulfide bond</keyword>
<dbReference type="PANTHER" id="PTHR46473:SF22">
    <property type="entry name" value="ELRR (EXTRACELLULAR LEUCINE-RICH REPEAT) ONLY"/>
    <property type="match status" value="1"/>
</dbReference>
<dbReference type="EMBL" id="CADEPI010000045">
    <property type="protein sequence ID" value="CAB3369394.1"/>
    <property type="molecule type" value="Genomic_DNA"/>
</dbReference>
<evidence type="ECO:0008006" key="15">
    <source>
        <dbReference type="Google" id="ProtNLM"/>
    </source>
</evidence>
<keyword evidence="14" id="KW-1185">Reference proteome</keyword>
<organism evidence="13 14">
    <name type="scientific">Cloeon dipterum</name>
    <dbReference type="NCBI Taxonomy" id="197152"/>
    <lineage>
        <taxon>Eukaryota</taxon>
        <taxon>Metazoa</taxon>
        <taxon>Ecdysozoa</taxon>
        <taxon>Arthropoda</taxon>
        <taxon>Hexapoda</taxon>
        <taxon>Insecta</taxon>
        <taxon>Pterygota</taxon>
        <taxon>Palaeoptera</taxon>
        <taxon>Ephemeroptera</taxon>
        <taxon>Pisciforma</taxon>
        <taxon>Baetidae</taxon>
        <taxon>Cloeon</taxon>
    </lineage>
</organism>
<dbReference type="GO" id="GO:0005886">
    <property type="term" value="C:plasma membrane"/>
    <property type="evidence" value="ECO:0007669"/>
    <property type="project" value="UniProtKB-SubCell"/>
</dbReference>
<keyword evidence="9" id="KW-0406">Ion transport</keyword>
<keyword evidence="2" id="KW-0813">Transport</keyword>
<dbReference type="InterPro" id="IPR003591">
    <property type="entry name" value="Leu-rich_rpt_typical-subtyp"/>
</dbReference>
<dbReference type="GO" id="GO:0034220">
    <property type="term" value="P:monoatomic ion transmembrane transport"/>
    <property type="evidence" value="ECO:0007669"/>
    <property type="project" value="UniProtKB-KW"/>
</dbReference>
<reference evidence="13 14" key="1">
    <citation type="submission" date="2020-04" db="EMBL/GenBank/DDBJ databases">
        <authorList>
            <person name="Alioto T."/>
            <person name="Alioto T."/>
            <person name="Gomez Garrido J."/>
        </authorList>
    </citation>
    <scope>NUCLEOTIDE SEQUENCE [LARGE SCALE GENOMIC DNA]</scope>
</reference>
<evidence type="ECO:0000313" key="14">
    <source>
        <dbReference type="Proteomes" id="UP000494165"/>
    </source>
</evidence>
<protein>
    <recommendedName>
        <fullName evidence="15">Leucine-rich repeat-containing protein 20</fullName>
    </recommendedName>
</protein>
<dbReference type="Proteomes" id="UP000494165">
    <property type="component" value="Unassembled WGS sequence"/>
</dbReference>
<evidence type="ECO:0000256" key="7">
    <source>
        <dbReference type="ARBA" id="ARBA00022737"/>
    </source>
</evidence>
<keyword evidence="8" id="KW-1133">Transmembrane helix</keyword>
<dbReference type="InterPro" id="IPR001611">
    <property type="entry name" value="Leu-rich_rpt"/>
</dbReference>
<dbReference type="InterPro" id="IPR051432">
    <property type="entry name" value="KCNMA1_auxiliary"/>
</dbReference>
<evidence type="ECO:0000256" key="5">
    <source>
        <dbReference type="ARBA" id="ARBA00022692"/>
    </source>
</evidence>
<keyword evidence="4" id="KW-0433">Leucine-rich repeat</keyword>
<dbReference type="InterPro" id="IPR032675">
    <property type="entry name" value="LRR_dom_sf"/>
</dbReference>
<evidence type="ECO:0000256" key="12">
    <source>
        <dbReference type="ARBA" id="ARBA00023303"/>
    </source>
</evidence>
<keyword evidence="5" id="KW-0812">Transmembrane</keyword>
<evidence type="ECO:0000256" key="2">
    <source>
        <dbReference type="ARBA" id="ARBA00022448"/>
    </source>
</evidence>
<dbReference type="Gene3D" id="3.80.10.10">
    <property type="entry name" value="Ribonuclease Inhibitor"/>
    <property type="match status" value="1"/>
</dbReference>
<name>A0A8S1CCH0_9INSE</name>
<sequence>MPQFGEDMTNSTTNNPNVPIVMHCTRMAGRAVIRVVGRCNDAQETCKLDLSDCQLMQIPDAVYHLMRNTVLQSCDLSTNALTKIGPGLAKKFTEITELNLSHNKITTMSDQMSDLNQLRILDLAHNSLPAMPPAIAKMPALEVLDLSHNRIDNIDVNVLKNAPSLRMVNLSENPLTLPCIAALRENFEVVEAPTDNARGLQVVFTSSEDDDDWKIE</sequence>
<evidence type="ECO:0000256" key="6">
    <source>
        <dbReference type="ARBA" id="ARBA00022729"/>
    </source>
</evidence>
<keyword evidence="10" id="KW-0472">Membrane</keyword>
<evidence type="ECO:0000256" key="1">
    <source>
        <dbReference type="ARBA" id="ARBA00004162"/>
    </source>
</evidence>
<dbReference type="SUPFAM" id="SSF52075">
    <property type="entry name" value="Outer arm dynein light chain 1"/>
    <property type="match status" value="1"/>
</dbReference>
<evidence type="ECO:0000256" key="8">
    <source>
        <dbReference type="ARBA" id="ARBA00022989"/>
    </source>
</evidence>
<dbReference type="PROSITE" id="PS51450">
    <property type="entry name" value="LRR"/>
    <property type="match status" value="1"/>
</dbReference>
<comment type="subcellular location">
    <subcellularLocation>
        <location evidence="1">Cell membrane</location>
        <topology evidence="1">Single-pass membrane protein</topology>
    </subcellularLocation>
</comment>